<accession>A0A245ZDF9</accession>
<gene>
    <name evidence="1" type="ORF">SPDO_31070</name>
</gene>
<comment type="caution">
    <text evidence="1">The sequence shown here is derived from an EMBL/GenBank/DDBJ whole genome shotgun (WGS) entry which is preliminary data.</text>
</comment>
<proteinExistence type="predicted"/>
<protein>
    <submittedName>
        <fullName evidence="1">Uncharacterized protein</fullName>
    </submittedName>
</protein>
<evidence type="ECO:0000313" key="2">
    <source>
        <dbReference type="Proteomes" id="UP000197290"/>
    </source>
</evidence>
<dbReference type="Proteomes" id="UP000197290">
    <property type="component" value="Unassembled WGS sequence"/>
</dbReference>
<name>A0A245ZDF9_9SPHN</name>
<dbReference type="AlphaFoldDB" id="A0A245ZDF9"/>
<reference evidence="1 2" key="1">
    <citation type="submission" date="2017-03" db="EMBL/GenBank/DDBJ databases">
        <title>Genome sequence of Sphingomonas dokdonensis DSM 21029.</title>
        <authorList>
            <person name="Poehlein A."/>
            <person name="Wuebbeler J.H."/>
            <person name="Steinbuechel A."/>
            <person name="Daniel R."/>
        </authorList>
    </citation>
    <scope>NUCLEOTIDE SEQUENCE [LARGE SCALE GENOMIC DNA]</scope>
    <source>
        <strain evidence="1 2">DSM 21029</strain>
    </source>
</reference>
<dbReference type="EMBL" id="NBBI01000010">
    <property type="protein sequence ID" value="OWK27743.1"/>
    <property type="molecule type" value="Genomic_DNA"/>
</dbReference>
<organism evidence="1 2">
    <name type="scientific">Sphingomonas dokdonensis</name>
    <dbReference type="NCBI Taxonomy" id="344880"/>
    <lineage>
        <taxon>Bacteria</taxon>
        <taxon>Pseudomonadati</taxon>
        <taxon>Pseudomonadota</taxon>
        <taxon>Alphaproteobacteria</taxon>
        <taxon>Sphingomonadales</taxon>
        <taxon>Sphingomonadaceae</taxon>
        <taxon>Sphingomonas</taxon>
    </lineage>
</organism>
<keyword evidence="2" id="KW-1185">Reference proteome</keyword>
<sequence length="29" mass="3050">MIRSFSIALVSMLSTCAVLAYMDVAASVV</sequence>
<evidence type="ECO:0000313" key="1">
    <source>
        <dbReference type="EMBL" id="OWK27743.1"/>
    </source>
</evidence>